<evidence type="ECO:0000256" key="2">
    <source>
        <dbReference type="ARBA" id="ARBA00023277"/>
    </source>
</evidence>
<dbReference type="GO" id="GO:0005975">
    <property type="term" value="P:carbohydrate metabolic process"/>
    <property type="evidence" value="ECO:0007669"/>
    <property type="project" value="InterPro"/>
</dbReference>
<dbReference type="InterPro" id="IPR027291">
    <property type="entry name" value="Glyco_hydro_38_N_sf"/>
</dbReference>
<dbReference type="AlphaFoldDB" id="A0A0S6YZX6"/>
<dbReference type="GO" id="GO:0016787">
    <property type="term" value="F:hydrolase activity"/>
    <property type="evidence" value="ECO:0007669"/>
    <property type="project" value="UniProtKB-KW"/>
</dbReference>
<dbReference type="Pfam" id="PF03065">
    <property type="entry name" value="Glyco_hydro_57"/>
    <property type="match status" value="1"/>
</dbReference>
<dbReference type="EMBL" id="DF952378">
    <property type="protein sequence ID" value="GAN44094.1"/>
    <property type="molecule type" value="Genomic_DNA"/>
</dbReference>
<protein>
    <submittedName>
        <fullName evidence="5">Glycoside hydrolase</fullName>
    </submittedName>
</protein>
<dbReference type="InterPro" id="IPR052046">
    <property type="entry name" value="GH57_Enzymes"/>
</dbReference>
<dbReference type="PANTHER" id="PTHR36306">
    <property type="entry name" value="ALPHA-AMYLASE-RELATED-RELATED"/>
    <property type="match status" value="1"/>
</dbReference>
<name>A0A0S6YZX6_9GAMM</name>
<keyword evidence="5" id="KW-0378">Hydrolase</keyword>
<proteinExistence type="inferred from homology"/>
<dbReference type="PANTHER" id="PTHR36306:SF1">
    <property type="entry name" value="ALPHA-AMYLASE-RELATED"/>
    <property type="match status" value="1"/>
</dbReference>
<dbReference type="SUPFAM" id="SSF88713">
    <property type="entry name" value="Glycoside hydrolase/deacetylase"/>
    <property type="match status" value="1"/>
</dbReference>
<evidence type="ECO:0000313" key="5">
    <source>
        <dbReference type="EMBL" id="GAN44094.1"/>
    </source>
</evidence>
<evidence type="ECO:0000256" key="1">
    <source>
        <dbReference type="ARBA" id="ARBA00006821"/>
    </source>
</evidence>
<dbReference type="Gene3D" id="3.20.110.10">
    <property type="entry name" value="Glycoside hydrolase 38, N terminal domain"/>
    <property type="match status" value="2"/>
</dbReference>
<dbReference type="InterPro" id="IPR011330">
    <property type="entry name" value="Glyco_hydro/deAcase_b/a-brl"/>
</dbReference>
<accession>A0A0S6YZX6</accession>
<comment type="similarity">
    <text evidence="1 3">Belongs to the glycosyl hydrolase 57 family.</text>
</comment>
<gene>
    <name evidence="5" type="ORF">MBSD_0614</name>
</gene>
<dbReference type="HOGENOM" id="CLU_005603_1_0_6"/>
<evidence type="ECO:0000256" key="3">
    <source>
        <dbReference type="RuleBase" id="RU361196"/>
    </source>
</evidence>
<dbReference type="CDD" id="cd10796">
    <property type="entry name" value="GH57N_APU"/>
    <property type="match status" value="1"/>
</dbReference>
<evidence type="ECO:0000259" key="4">
    <source>
        <dbReference type="Pfam" id="PF03065"/>
    </source>
</evidence>
<organism evidence="5">
    <name type="scientific">Mizugakiibacter sediminis</name>
    <dbReference type="NCBI Taxonomy" id="1475481"/>
    <lineage>
        <taxon>Bacteria</taxon>
        <taxon>Pseudomonadati</taxon>
        <taxon>Pseudomonadota</taxon>
        <taxon>Gammaproteobacteria</taxon>
        <taxon>Lysobacterales</taxon>
        <taxon>Rhodanobacteraceae</taxon>
        <taxon>Mizugakiibacter</taxon>
    </lineage>
</organism>
<feature type="domain" description="Glycoside hydrolase family 57 N-terminal" evidence="4">
    <location>
        <begin position="9"/>
        <end position="421"/>
    </location>
</feature>
<reference evidence="5" key="1">
    <citation type="submission" date="2015-03" db="EMBL/GenBank/DDBJ databases">
        <title>Draft genome sequence of Mizugakiibacter sediminis skMP5.</title>
        <authorList>
            <person name="Watanabe T."/>
            <person name="Kojima H."/>
            <person name="Fukui M."/>
        </authorList>
    </citation>
    <scope>NUCLEOTIDE SEQUENCE</scope>
    <source>
        <strain evidence="5">SkMP5</strain>
    </source>
</reference>
<dbReference type="InterPro" id="IPR004300">
    <property type="entry name" value="Glyco_hydro_57_N"/>
</dbReference>
<sequence>MADERLRVVLGWHMHQPDYRDAQTGRFMAPWVYLHAIKDYADMAAHLEAAPGACAVVNFTPVLLDQLEDYARRIDVCLCEGRQIGGLLLDTLAQPVLALDEERRRAVVRACLRANRRRMIERFTPYRQLADIAAIALEHPGGFAYLDDAFVFDLLVWHNLAWLGESVRADRRAVALMEKARRFSRHDRGVLLELIRDVIADLPRRYRALAAQSRVELSITPYAHPLMPLLLDFASAREANAALPLPLAPGYPGGAERVRWHLAGAKAAHERHFGAPPEGCWPSEGALSEATLAALDAAGFAWTASSLTVLRNSLAQSDLGSDRLHRPYRLRDQGPVLFFRDDVLSDLIGFTYKDWAAGDAVGDLLRRLESIAAEPAAPGRVVGIVLDGENAWEHYPENGQAFLGELYARLAAHPRIELTTFARCLRDPAVPVPRLERLVAGSWVYGDLATWIGHADKNRAWDLLVEAKAAFDAGDAEAQRRAERQLGVCEGSDWFWWPGDWNPGVEIGEFERLFRVHLAGLYRLLQREVPEHLGQPFARGGVAAAEAAPTPMRPHR</sequence>
<keyword evidence="2 3" id="KW-0119">Carbohydrate metabolism</keyword>